<organism evidence="1 2">
    <name type="scientific">Anguilla anguilla</name>
    <name type="common">European freshwater eel</name>
    <name type="synonym">Muraena anguilla</name>
    <dbReference type="NCBI Taxonomy" id="7936"/>
    <lineage>
        <taxon>Eukaryota</taxon>
        <taxon>Metazoa</taxon>
        <taxon>Chordata</taxon>
        <taxon>Craniata</taxon>
        <taxon>Vertebrata</taxon>
        <taxon>Euteleostomi</taxon>
        <taxon>Actinopterygii</taxon>
        <taxon>Neopterygii</taxon>
        <taxon>Teleostei</taxon>
        <taxon>Anguilliformes</taxon>
        <taxon>Anguillidae</taxon>
        <taxon>Anguilla</taxon>
    </lineage>
</organism>
<dbReference type="Proteomes" id="UP001044222">
    <property type="component" value="Unassembled WGS sequence"/>
</dbReference>
<dbReference type="SUPFAM" id="SSF47473">
    <property type="entry name" value="EF-hand"/>
    <property type="match status" value="1"/>
</dbReference>
<keyword evidence="2" id="KW-1185">Reference proteome</keyword>
<dbReference type="InterPro" id="IPR011992">
    <property type="entry name" value="EF-hand-dom_pair"/>
</dbReference>
<dbReference type="AlphaFoldDB" id="A0A9D3S667"/>
<evidence type="ECO:0008006" key="3">
    <source>
        <dbReference type="Google" id="ProtNLM"/>
    </source>
</evidence>
<sequence length="100" mass="11020">MSIESAIKTFVMAFLKASKGRENMQEKDFQKLVTNQLKNIMAETDSASAVDEIREGLPDKQGAKQVGFKEFMDVIGCVATKLSEKQPVSEEPPAENPEAL</sequence>
<evidence type="ECO:0000313" key="2">
    <source>
        <dbReference type="Proteomes" id="UP001044222"/>
    </source>
</evidence>
<gene>
    <name evidence="1" type="ORF">ANANG_G00007980</name>
</gene>
<dbReference type="Gene3D" id="1.10.238.10">
    <property type="entry name" value="EF-hand"/>
    <property type="match status" value="1"/>
</dbReference>
<name>A0A9D3S667_ANGAN</name>
<reference evidence="1" key="1">
    <citation type="submission" date="2021-01" db="EMBL/GenBank/DDBJ databases">
        <title>A chromosome-scale assembly of European eel, Anguilla anguilla.</title>
        <authorList>
            <person name="Henkel C."/>
            <person name="Jong-Raadsen S.A."/>
            <person name="Dufour S."/>
            <person name="Weltzien F.-A."/>
            <person name="Palstra A.P."/>
            <person name="Pelster B."/>
            <person name="Spaink H.P."/>
            <person name="Van Den Thillart G.E."/>
            <person name="Jansen H."/>
            <person name="Zahm M."/>
            <person name="Klopp C."/>
            <person name="Cedric C."/>
            <person name="Louis A."/>
            <person name="Berthelot C."/>
            <person name="Parey E."/>
            <person name="Roest Crollius H."/>
            <person name="Montfort J."/>
            <person name="Robinson-Rechavi M."/>
            <person name="Bucao C."/>
            <person name="Bouchez O."/>
            <person name="Gislard M."/>
            <person name="Lluch J."/>
            <person name="Milhes M."/>
            <person name="Lampietro C."/>
            <person name="Lopez Roques C."/>
            <person name="Donnadieu C."/>
            <person name="Braasch I."/>
            <person name="Desvignes T."/>
            <person name="Postlethwait J."/>
            <person name="Bobe J."/>
            <person name="Guiguen Y."/>
            <person name="Dirks R."/>
        </authorList>
    </citation>
    <scope>NUCLEOTIDE SEQUENCE</scope>
    <source>
        <strain evidence="1">Tag_6206</strain>
        <tissue evidence="1">Liver</tissue>
    </source>
</reference>
<comment type="caution">
    <text evidence="1">The sequence shown here is derived from an EMBL/GenBank/DDBJ whole genome shotgun (WGS) entry which is preliminary data.</text>
</comment>
<dbReference type="EMBL" id="JAFIRN010000001">
    <property type="protein sequence ID" value="KAG5856440.1"/>
    <property type="molecule type" value="Genomic_DNA"/>
</dbReference>
<evidence type="ECO:0000313" key="1">
    <source>
        <dbReference type="EMBL" id="KAG5856440.1"/>
    </source>
</evidence>
<protein>
    <recommendedName>
        <fullName evidence="3">S100/CaBP-9k-type calcium binding subdomain domain-containing protein</fullName>
    </recommendedName>
</protein>
<proteinExistence type="predicted"/>
<accession>A0A9D3S667</accession>